<protein>
    <submittedName>
        <fullName evidence="1">Uncharacterized protein</fullName>
    </submittedName>
</protein>
<accession>A0A540NR15</accession>
<sequence length="67" mass="7880">MKMICEDVVISWELAIGQSQMALSNGLEVQKETVDAEIKSFFNYEFSGRFEVLHHWNIRPMSLLYLR</sequence>
<reference evidence="1 2" key="1">
    <citation type="journal article" date="2019" name="G3 (Bethesda)">
        <title>Sequencing of a Wild Apple (Malus baccata) Genome Unravels the Differences Between Cultivated and Wild Apple Species Regarding Disease Resistance and Cold Tolerance.</title>
        <authorList>
            <person name="Chen X."/>
        </authorList>
    </citation>
    <scope>NUCLEOTIDE SEQUENCE [LARGE SCALE GENOMIC DNA]</scope>
    <source>
        <strain evidence="2">cv. Shandingzi</strain>
        <tissue evidence="1">Leaves</tissue>
    </source>
</reference>
<keyword evidence="2" id="KW-1185">Reference proteome</keyword>
<dbReference type="EMBL" id="VIEB01000014">
    <property type="protein sequence ID" value="TQE13053.1"/>
    <property type="molecule type" value="Genomic_DNA"/>
</dbReference>
<dbReference type="AlphaFoldDB" id="A0A540NR15"/>
<organism evidence="1 2">
    <name type="scientific">Malus baccata</name>
    <name type="common">Siberian crab apple</name>
    <name type="synonym">Pyrus baccata</name>
    <dbReference type="NCBI Taxonomy" id="106549"/>
    <lineage>
        <taxon>Eukaryota</taxon>
        <taxon>Viridiplantae</taxon>
        <taxon>Streptophyta</taxon>
        <taxon>Embryophyta</taxon>
        <taxon>Tracheophyta</taxon>
        <taxon>Spermatophyta</taxon>
        <taxon>Magnoliopsida</taxon>
        <taxon>eudicotyledons</taxon>
        <taxon>Gunneridae</taxon>
        <taxon>Pentapetalae</taxon>
        <taxon>rosids</taxon>
        <taxon>fabids</taxon>
        <taxon>Rosales</taxon>
        <taxon>Rosaceae</taxon>
        <taxon>Amygdaloideae</taxon>
        <taxon>Maleae</taxon>
        <taxon>Malus</taxon>
    </lineage>
</organism>
<evidence type="ECO:0000313" key="2">
    <source>
        <dbReference type="Proteomes" id="UP000315295"/>
    </source>
</evidence>
<name>A0A540NR15_MALBA</name>
<dbReference type="Proteomes" id="UP000315295">
    <property type="component" value="Unassembled WGS sequence"/>
</dbReference>
<gene>
    <name evidence="1" type="ORF">C1H46_001428</name>
</gene>
<comment type="caution">
    <text evidence="1">The sequence shown here is derived from an EMBL/GenBank/DDBJ whole genome shotgun (WGS) entry which is preliminary data.</text>
</comment>
<evidence type="ECO:0000313" key="1">
    <source>
        <dbReference type="EMBL" id="TQE13053.1"/>
    </source>
</evidence>
<proteinExistence type="predicted"/>